<name>A0ABV1E5V0_9FIRM</name>
<keyword evidence="3" id="KW-1185">Reference proteome</keyword>
<dbReference type="RefSeq" id="WP_349221130.1">
    <property type="nucleotide sequence ID" value="NZ_JBBMFD010000051.1"/>
</dbReference>
<accession>A0ABV1E5V0</accession>
<keyword evidence="1" id="KW-0812">Transmembrane</keyword>
<protein>
    <submittedName>
        <fullName evidence="2">Phage holin family protein</fullName>
    </submittedName>
</protein>
<reference evidence="2 3" key="1">
    <citation type="submission" date="2024-03" db="EMBL/GenBank/DDBJ databases">
        <title>Human intestinal bacterial collection.</title>
        <authorList>
            <person name="Pauvert C."/>
            <person name="Hitch T.C.A."/>
            <person name="Clavel T."/>
        </authorList>
    </citation>
    <scope>NUCLEOTIDE SEQUENCE [LARGE SCALE GENOMIC DNA]</scope>
    <source>
        <strain evidence="2 3">CLA-JM-H44</strain>
    </source>
</reference>
<feature type="transmembrane region" description="Helical" evidence="1">
    <location>
        <begin position="15"/>
        <end position="32"/>
    </location>
</feature>
<feature type="transmembrane region" description="Helical" evidence="1">
    <location>
        <begin position="39"/>
        <end position="62"/>
    </location>
</feature>
<dbReference type="Proteomes" id="UP001489509">
    <property type="component" value="Unassembled WGS sequence"/>
</dbReference>
<gene>
    <name evidence="2" type="ORF">WMO26_13370</name>
</gene>
<proteinExistence type="predicted"/>
<dbReference type="EMBL" id="JBBMFD010000051">
    <property type="protein sequence ID" value="MEQ2441821.1"/>
    <property type="molecule type" value="Genomic_DNA"/>
</dbReference>
<comment type="caution">
    <text evidence="2">The sequence shown here is derived from an EMBL/GenBank/DDBJ whole genome shotgun (WGS) entry which is preliminary data.</text>
</comment>
<evidence type="ECO:0000256" key="1">
    <source>
        <dbReference type="SAM" id="Phobius"/>
    </source>
</evidence>
<keyword evidence="1" id="KW-1133">Transmembrane helix</keyword>
<evidence type="ECO:0000313" key="3">
    <source>
        <dbReference type="Proteomes" id="UP001489509"/>
    </source>
</evidence>
<dbReference type="Pfam" id="PF16079">
    <property type="entry name" value="Phage_holin_5_2"/>
    <property type="match status" value="1"/>
</dbReference>
<dbReference type="InterPro" id="IPR032111">
    <property type="entry name" value="Clostridium_phage_holin"/>
</dbReference>
<organism evidence="2 3">
    <name type="scientific">Solibaculum intestinale</name>
    <dbReference type="NCBI Taxonomy" id="3133165"/>
    <lineage>
        <taxon>Bacteria</taxon>
        <taxon>Bacillati</taxon>
        <taxon>Bacillota</taxon>
        <taxon>Clostridia</taxon>
        <taxon>Eubacteriales</taxon>
        <taxon>Oscillospiraceae</taxon>
        <taxon>Solibaculum</taxon>
    </lineage>
</organism>
<evidence type="ECO:0000313" key="2">
    <source>
        <dbReference type="EMBL" id="MEQ2441821.1"/>
    </source>
</evidence>
<sequence>MDMIENIQSFIRPELLVLVPVLLILGAILKRAQAVPDKFIPAILGLIGIIVAALSVFANSPLGTAGDWLTAVLTAFVQGVLCAGTAVYVNQIYKQKRKSE</sequence>
<feature type="transmembrane region" description="Helical" evidence="1">
    <location>
        <begin position="68"/>
        <end position="89"/>
    </location>
</feature>
<keyword evidence="1" id="KW-0472">Membrane</keyword>